<dbReference type="AlphaFoldDB" id="A0A5Q6S3M1"/>
<evidence type="ECO:0000256" key="3">
    <source>
        <dbReference type="ARBA" id="ARBA00023163"/>
    </source>
</evidence>
<accession>A0A5Q6S3M1</accession>
<dbReference type="Pfam" id="PF00440">
    <property type="entry name" value="TetR_N"/>
    <property type="match status" value="1"/>
</dbReference>
<dbReference type="SUPFAM" id="SSF46689">
    <property type="entry name" value="Homeodomain-like"/>
    <property type="match status" value="1"/>
</dbReference>
<dbReference type="RefSeq" id="WP_149768052.1">
    <property type="nucleotide sequence ID" value="NZ_VDFQ02000001.1"/>
</dbReference>
<evidence type="ECO:0000256" key="2">
    <source>
        <dbReference type="ARBA" id="ARBA00023125"/>
    </source>
</evidence>
<dbReference type="InterPro" id="IPR036271">
    <property type="entry name" value="Tet_transcr_reg_TetR-rel_C_sf"/>
</dbReference>
<dbReference type="GO" id="GO:0000976">
    <property type="term" value="F:transcription cis-regulatory region binding"/>
    <property type="evidence" value="ECO:0007669"/>
    <property type="project" value="TreeGrafter"/>
</dbReference>
<reference evidence="6 7" key="1">
    <citation type="submission" date="2019-09" db="EMBL/GenBank/DDBJ databases">
        <title>Mumia zhuanghuii sp. nov. isolated from the intestinal contents of plateau pika (Ochotona curzoniae) in the Qinghai-Tibet plateau of China.</title>
        <authorList>
            <person name="Tian Z."/>
        </authorList>
    </citation>
    <scope>NUCLEOTIDE SEQUENCE [LARGE SCALE GENOMIC DNA]</scope>
    <source>
        <strain evidence="7">350</strain>
    </source>
</reference>
<organism evidence="6 7">
    <name type="scientific">Mumia zhuanghuii</name>
    <dbReference type="NCBI Taxonomy" id="2585211"/>
    <lineage>
        <taxon>Bacteria</taxon>
        <taxon>Bacillati</taxon>
        <taxon>Actinomycetota</taxon>
        <taxon>Actinomycetes</taxon>
        <taxon>Propionibacteriales</taxon>
        <taxon>Nocardioidaceae</taxon>
        <taxon>Mumia</taxon>
    </lineage>
</organism>
<dbReference type="OrthoDB" id="71867at2"/>
<dbReference type="InterPro" id="IPR050109">
    <property type="entry name" value="HTH-type_TetR-like_transc_reg"/>
</dbReference>
<keyword evidence="3" id="KW-0804">Transcription</keyword>
<dbReference type="PANTHER" id="PTHR30055">
    <property type="entry name" value="HTH-TYPE TRANSCRIPTIONAL REGULATOR RUTR"/>
    <property type="match status" value="1"/>
</dbReference>
<dbReference type="InterPro" id="IPR001647">
    <property type="entry name" value="HTH_TetR"/>
</dbReference>
<feature type="domain" description="HTH tetR-type" evidence="5">
    <location>
        <begin position="5"/>
        <end position="68"/>
    </location>
</feature>
<gene>
    <name evidence="6" type="ORF">FE697_002945</name>
</gene>
<evidence type="ECO:0000313" key="7">
    <source>
        <dbReference type="Proteomes" id="UP000307768"/>
    </source>
</evidence>
<name>A0A5Q6S3M1_9ACTN</name>
<evidence type="ECO:0000313" key="6">
    <source>
        <dbReference type="EMBL" id="KAA1424880.1"/>
    </source>
</evidence>
<dbReference type="Pfam" id="PF13305">
    <property type="entry name" value="TetR_C_33"/>
    <property type="match status" value="1"/>
</dbReference>
<dbReference type="PROSITE" id="PS50977">
    <property type="entry name" value="HTH_TETR_2"/>
    <property type="match status" value="1"/>
</dbReference>
<dbReference type="Gene3D" id="1.10.357.10">
    <property type="entry name" value="Tetracycline Repressor, domain 2"/>
    <property type="match status" value="1"/>
</dbReference>
<sequence length="206" mass="21149">MPRVGLNRDRVVAVALDVVDAGGRTGFADLTLAAVASEAGVSTPSLYKHVASLADLRREVAVHAVGELVRTTSRATVGRSGPDAIRSLGHAMRDYATVHPGRYAALQVAADPDDPADAALATVGAEAVAVLAAVLRGAGAPDDHLVDAVRIFRSAVHGFVTLELDLGFRLPEDLDTTFDTLLDVVILGLAAVNTAQGDLSPSGAPS</sequence>
<dbReference type="InterPro" id="IPR025996">
    <property type="entry name" value="MT1864/Rv1816-like_C"/>
</dbReference>
<dbReference type="PANTHER" id="PTHR30055:SF239">
    <property type="entry name" value="TRANSCRIPTIONAL REGULATORY PROTEIN"/>
    <property type="match status" value="1"/>
</dbReference>
<evidence type="ECO:0000256" key="1">
    <source>
        <dbReference type="ARBA" id="ARBA00023015"/>
    </source>
</evidence>
<comment type="caution">
    <text evidence="6">The sequence shown here is derived from an EMBL/GenBank/DDBJ whole genome shotgun (WGS) entry which is preliminary data.</text>
</comment>
<keyword evidence="1" id="KW-0805">Transcription regulation</keyword>
<keyword evidence="2 4" id="KW-0238">DNA-binding</keyword>
<feature type="DNA-binding region" description="H-T-H motif" evidence="4">
    <location>
        <begin position="31"/>
        <end position="50"/>
    </location>
</feature>
<dbReference type="SUPFAM" id="SSF48498">
    <property type="entry name" value="Tetracyclin repressor-like, C-terminal domain"/>
    <property type="match status" value="1"/>
</dbReference>
<dbReference type="Proteomes" id="UP000307768">
    <property type="component" value="Unassembled WGS sequence"/>
</dbReference>
<dbReference type="GO" id="GO:0003700">
    <property type="term" value="F:DNA-binding transcription factor activity"/>
    <property type="evidence" value="ECO:0007669"/>
    <property type="project" value="TreeGrafter"/>
</dbReference>
<evidence type="ECO:0000259" key="5">
    <source>
        <dbReference type="PROSITE" id="PS50977"/>
    </source>
</evidence>
<dbReference type="Gene3D" id="1.10.10.60">
    <property type="entry name" value="Homeodomain-like"/>
    <property type="match status" value="1"/>
</dbReference>
<proteinExistence type="predicted"/>
<protein>
    <submittedName>
        <fullName evidence="6">TetR/AcrR family transcriptional regulator</fullName>
    </submittedName>
</protein>
<dbReference type="EMBL" id="VDFQ02000001">
    <property type="protein sequence ID" value="KAA1424880.1"/>
    <property type="molecule type" value="Genomic_DNA"/>
</dbReference>
<dbReference type="InterPro" id="IPR009057">
    <property type="entry name" value="Homeodomain-like_sf"/>
</dbReference>
<evidence type="ECO:0000256" key="4">
    <source>
        <dbReference type="PROSITE-ProRule" id="PRU00335"/>
    </source>
</evidence>